<comment type="caution">
    <text evidence="1">The sequence shown here is derived from an EMBL/GenBank/DDBJ whole genome shotgun (WGS) entry which is preliminary data.</text>
</comment>
<dbReference type="RefSeq" id="WP_229346633.1">
    <property type="nucleotide sequence ID" value="NZ_JAJFAT010000021.1"/>
</dbReference>
<reference evidence="1 2" key="1">
    <citation type="submission" date="2021-10" db="EMBL/GenBank/DDBJ databases">
        <authorList>
            <person name="Grouzdev D.S."/>
            <person name="Pantiukh K.S."/>
            <person name="Krutkina M.S."/>
        </authorList>
    </citation>
    <scope>NUCLEOTIDE SEQUENCE [LARGE SCALE GENOMIC DNA]</scope>
    <source>
        <strain evidence="1 2">Z-7514</strain>
    </source>
</reference>
<gene>
    <name evidence="1" type="ORF">LJ207_11470</name>
</gene>
<dbReference type="EMBL" id="JAJFAT010000021">
    <property type="protein sequence ID" value="MCC3145934.1"/>
    <property type="molecule type" value="Genomic_DNA"/>
</dbReference>
<dbReference type="AlphaFoldDB" id="A0AAW4X2H5"/>
<dbReference type="Gene3D" id="2.60.120.580">
    <property type="entry name" value="Acetamidase/Formamidase-like domains"/>
    <property type="match status" value="1"/>
</dbReference>
<organism evidence="1 2">
    <name type="scientific">Halanaerobium polyolivorans</name>
    <dbReference type="NCBI Taxonomy" id="2886943"/>
    <lineage>
        <taxon>Bacteria</taxon>
        <taxon>Bacillati</taxon>
        <taxon>Bacillota</taxon>
        <taxon>Clostridia</taxon>
        <taxon>Halanaerobiales</taxon>
        <taxon>Halanaerobiaceae</taxon>
        <taxon>Halanaerobium</taxon>
    </lineage>
</organism>
<name>A0AAW4X2H5_9FIRM</name>
<dbReference type="InterPro" id="IPR004304">
    <property type="entry name" value="FmdA_AmdA"/>
</dbReference>
<protein>
    <submittedName>
        <fullName evidence="1">Acetamidase/formamidase family protein</fullName>
    </submittedName>
</protein>
<evidence type="ECO:0000313" key="1">
    <source>
        <dbReference type="EMBL" id="MCC3145934.1"/>
    </source>
</evidence>
<dbReference type="PANTHER" id="PTHR31891:SF1">
    <property type="entry name" value="FORMAMIDASE C869.04-RELATED"/>
    <property type="match status" value="1"/>
</dbReference>
<accession>A0AAW4X2H5</accession>
<dbReference type="Pfam" id="PF03069">
    <property type="entry name" value="FmdA_AmdA"/>
    <property type="match status" value="1"/>
</dbReference>
<dbReference type="SUPFAM" id="SSF141130">
    <property type="entry name" value="Acetamidase/Formamidase-like"/>
    <property type="match status" value="1"/>
</dbReference>
<evidence type="ECO:0000313" key="2">
    <source>
        <dbReference type="Proteomes" id="UP001199296"/>
    </source>
</evidence>
<dbReference type="Proteomes" id="UP001199296">
    <property type="component" value="Unassembled WGS sequence"/>
</dbReference>
<dbReference type="PANTHER" id="PTHR31891">
    <property type="entry name" value="FORMAMIDASE C869.04-RELATED"/>
    <property type="match status" value="1"/>
</dbReference>
<dbReference type="GO" id="GO:0016811">
    <property type="term" value="F:hydrolase activity, acting on carbon-nitrogen (but not peptide) bonds, in linear amides"/>
    <property type="evidence" value="ECO:0007669"/>
    <property type="project" value="InterPro"/>
</dbReference>
<keyword evidence="2" id="KW-1185">Reference proteome</keyword>
<sequence length="430" mass="46562">MKKLVYCDETTDIVGPEIEMIDTLAAGGKFIVRTNPGCWGNMITPHIKSWHEVGRPVAIEDAEVGDAVAIKIDKINVLSRATSSGTDEAQGEYFNSDPGIDSFCANCGTKNPDTYVKGTGEEAVKCKNCDSPVIPFIMPHGYTMYFDNKREFGITVDENISQEIAKKAEKYSNLTSAGMQHSINIFAKHDMPGVAARVIPMIGNIGTMPAINMPSSHNAGDFAQFLLGAEHEFACSEEDLKNRSDAHMDVNEVREGAVVIAPVKVKGAGVYIGDVHAMQGDGEIAGHTTDISAEVEVTIDLIKNLNNLGPIILPNFEDLTPLTKPYTEEENKKIKKTAQSIGLSSIEEEMYPIQMIGSGADLNSAAADGLEKLAKLLDYPLDEIKNRVTVNGDISIGRAPGVVNITILTPISKLKEINLAGIVKEHYKQK</sequence>
<proteinExistence type="predicted"/>